<organism evidence="3 4">
    <name type="scientific">Remersonia thermophila</name>
    <dbReference type="NCBI Taxonomy" id="72144"/>
    <lineage>
        <taxon>Eukaryota</taxon>
        <taxon>Fungi</taxon>
        <taxon>Dikarya</taxon>
        <taxon>Ascomycota</taxon>
        <taxon>Pezizomycotina</taxon>
        <taxon>Sordariomycetes</taxon>
        <taxon>Sordariomycetidae</taxon>
        <taxon>Sordariales</taxon>
        <taxon>Sordariales incertae sedis</taxon>
        <taxon>Remersonia</taxon>
    </lineage>
</organism>
<dbReference type="InterPro" id="IPR058525">
    <property type="entry name" value="DUF8212"/>
</dbReference>
<dbReference type="RefSeq" id="XP_070870070.1">
    <property type="nucleotide sequence ID" value="XM_071013962.1"/>
</dbReference>
<dbReference type="EMBL" id="JAZGUE010000001">
    <property type="protein sequence ID" value="KAL2271346.1"/>
    <property type="molecule type" value="Genomic_DNA"/>
</dbReference>
<protein>
    <recommendedName>
        <fullName evidence="5">Heterokaryon incompatibility domain-containing protein</fullName>
    </recommendedName>
</protein>
<dbReference type="InterPro" id="IPR010730">
    <property type="entry name" value="HET"/>
</dbReference>
<evidence type="ECO:0000313" key="3">
    <source>
        <dbReference type="EMBL" id="KAL2271346.1"/>
    </source>
</evidence>
<evidence type="ECO:0000313" key="4">
    <source>
        <dbReference type="Proteomes" id="UP001600064"/>
    </source>
</evidence>
<evidence type="ECO:0000259" key="2">
    <source>
        <dbReference type="Pfam" id="PF26640"/>
    </source>
</evidence>
<proteinExistence type="predicted"/>
<feature type="domain" description="DUF8212" evidence="2">
    <location>
        <begin position="230"/>
        <end position="304"/>
    </location>
</feature>
<dbReference type="Proteomes" id="UP001600064">
    <property type="component" value="Unassembled WGS sequence"/>
</dbReference>
<comment type="caution">
    <text evidence="3">The sequence shown here is derived from an EMBL/GenBank/DDBJ whole genome shotgun (WGS) entry which is preliminary data.</text>
</comment>
<reference evidence="3 4" key="1">
    <citation type="journal article" date="2024" name="Commun. Biol.">
        <title>Comparative genomic analysis of thermophilic fungi reveals convergent evolutionary adaptations and gene losses.</title>
        <authorList>
            <person name="Steindorff A.S."/>
            <person name="Aguilar-Pontes M.V."/>
            <person name="Robinson A.J."/>
            <person name="Andreopoulos B."/>
            <person name="LaButti K."/>
            <person name="Kuo A."/>
            <person name="Mondo S."/>
            <person name="Riley R."/>
            <person name="Otillar R."/>
            <person name="Haridas S."/>
            <person name="Lipzen A."/>
            <person name="Grimwood J."/>
            <person name="Schmutz J."/>
            <person name="Clum A."/>
            <person name="Reid I.D."/>
            <person name="Moisan M.C."/>
            <person name="Butler G."/>
            <person name="Nguyen T.T.M."/>
            <person name="Dewar K."/>
            <person name="Conant G."/>
            <person name="Drula E."/>
            <person name="Henrissat B."/>
            <person name="Hansel C."/>
            <person name="Singer S."/>
            <person name="Hutchinson M.I."/>
            <person name="de Vries R.P."/>
            <person name="Natvig D.O."/>
            <person name="Powell A.J."/>
            <person name="Tsang A."/>
            <person name="Grigoriev I.V."/>
        </authorList>
    </citation>
    <scope>NUCLEOTIDE SEQUENCE [LARGE SCALE GENOMIC DNA]</scope>
    <source>
        <strain evidence="3 4">ATCC 22073</strain>
    </source>
</reference>
<name>A0ABR4DMD6_9PEZI</name>
<dbReference type="GeneID" id="98128606"/>
<evidence type="ECO:0000259" key="1">
    <source>
        <dbReference type="Pfam" id="PF06985"/>
    </source>
</evidence>
<dbReference type="PANTHER" id="PTHR10622:SF10">
    <property type="entry name" value="HET DOMAIN-CONTAINING PROTEIN"/>
    <property type="match status" value="1"/>
</dbReference>
<accession>A0ABR4DMD6</accession>
<evidence type="ECO:0008006" key="5">
    <source>
        <dbReference type="Google" id="ProtNLM"/>
    </source>
</evidence>
<sequence length="635" mass="72740">MRLINVKTRKIAEFISDAHVEPYAILSHTWDEDEVSFEDYQTLPTEVLEKKKGYAKIDYCCKQAEKDGYAWAWVDTCCIDKRSSAELSEAINSMFRWYQQAAVCYAFLVDVEPLKQGDGGDDIDLATLERARWFTRGWTLQELLAPRELEFYARSWTAFGSRSRLGAMLSKITNIPEEYLSGELPLARASVAKRMSWASNRKTTRIEDVAYCLLGIFDVNMPLLYGEGKRAFRRLQEEILKANPMDHTIFAWGQFVVTELAQDIVEAMREPVIMPVPWLGEYAERGLVGLFANSPEDFRDSAAMVPWRGAEGFSDSHTPGAPGGAAYPSVSGSNVVLTGPAFKQFGHGVFHWPQLKITQLRRVKLAVLLVEDMRVMNGHLGWNVILPLYGWGHNSYGRMKQIFLSRIPFAFGLNSLLQRSCLVQVGPRVQPELRPGDFVIRRWGETWHREVTLQVHRGRGMMLVHEGIIMLGTTSTWDLRGESDLWSISFRLMPGEMDKIPDGDNAPQLGFGIIFTRKPASCKTGWGPDVSLKVSMVRLVLEERENDWFSDEGRHRWRTRRRLYRKMERESECEISAPRGTFQLDHEPFPLIRVDVERMAIGPKESDFIDVVDIMILEQSEENRLKLLRGFRVEE</sequence>
<feature type="domain" description="Heterokaryon incompatibility" evidence="1">
    <location>
        <begin position="23"/>
        <end position="110"/>
    </location>
</feature>
<dbReference type="Pfam" id="PF26640">
    <property type="entry name" value="DUF8212"/>
    <property type="match status" value="1"/>
</dbReference>
<dbReference type="Pfam" id="PF06985">
    <property type="entry name" value="HET"/>
    <property type="match status" value="1"/>
</dbReference>
<dbReference type="PANTHER" id="PTHR10622">
    <property type="entry name" value="HET DOMAIN-CONTAINING PROTEIN"/>
    <property type="match status" value="1"/>
</dbReference>
<gene>
    <name evidence="3" type="ORF">VTJ83DRAFT_717</name>
</gene>
<keyword evidence="4" id="KW-1185">Reference proteome</keyword>